<organism evidence="10 11">
    <name type="scientific">Monodon monoceros</name>
    <name type="common">Narwhal</name>
    <name type="synonym">Ceratodon monodon</name>
    <dbReference type="NCBI Taxonomy" id="40151"/>
    <lineage>
        <taxon>Eukaryota</taxon>
        <taxon>Metazoa</taxon>
        <taxon>Chordata</taxon>
        <taxon>Craniata</taxon>
        <taxon>Vertebrata</taxon>
        <taxon>Euteleostomi</taxon>
        <taxon>Mammalia</taxon>
        <taxon>Eutheria</taxon>
        <taxon>Laurasiatheria</taxon>
        <taxon>Artiodactyla</taxon>
        <taxon>Whippomorpha</taxon>
        <taxon>Cetacea</taxon>
        <taxon>Odontoceti</taxon>
        <taxon>Monodontidae</taxon>
        <taxon>Monodon</taxon>
    </lineage>
</organism>
<evidence type="ECO:0000256" key="1">
    <source>
        <dbReference type="ARBA" id="ARBA00004141"/>
    </source>
</evidence>
<proteinExistence type="predicted"/>
<keyword evidence="3" id="KW-0479">Metal-binding</keyword>
<dbReference type="InterPro" id="IPR023214">
    <property type="entry name" value="HAD_sf"/>
</dbReference>
<dbReference type="InterPro" id="IPR036412">
    <property type="entry name" value="HAD-like_sf"/>
</dbReference>
<dbReference type="EMBL" id="RWIC01001415">
    <property type="protein sequence ID" value="TKC35904.1"/>
    <property type="molecule type" value="Genomic_DNA"/>
</dbReference>
<dbReference type="AlphaFoldDB" id="A0A4U1EI01"/>
<dbReference type="GO" id="GO:0005524">
    <property type="term" value="F:ATP binding"/>
    <property type="evidence" value="ECO:0007669"/>
    <property type="project" value="UniProtKB-KW"/>
</dbReference>
<accession>A0A4U1EI01</accession>
<dbReference type="PRINTS" id="PR00119">
    <property type="entry name" value="CATATPASE"/>
</dbReference>
<evidence type="ECO:0000256" key="8">
    <source>
        <dbReference type="ARBA" id="ARBA00022989"/>
    </source>
</evidence>
<dbReference type="FunFam" id="3.40.50.1000:FF:000075">
    <property type="entry name" value="Cation-transporting ATPase"/>
    <property type="match status" value="1"/>
</dbReference>
<evidence type="ECO:0000256" key="5">
    <source>
        <dbReference type="ARBA" id="ARBA00022840"/>
    </source>
</evidence>
<keyword evidence="9" id="KW-0472">Membrane</keyword>
<dbReference type="Proteomes" id="UP000308365">
    <property type="component" value="Unassembled WGS sequence"/>
</dbReference>
<dbReference type="InterPro" id="IPR001757">
    <property type="entry name" value="P_typ_ATPase"/>
</dbReference>
<dbReference type="GO" id="GO:0006874">
    <property type="term" value="P:intracellular calcium ion homeostasis"/>
    <property type="evidence" value="ECO:0007669"/>
    <property type="project" value="TreeGrafter"/>
</dbReference>
<dbReference type="GO" id="GO:0015203">
    <property type="term" value="F:polyamine transmembrane transporter activity"/>
    <property type="evidence" value="ECO:0007669"/>
    <property type="project" value="TreeGrafter"/>
</dbReference>
<evidence type="ECO:0000256" key="7">
    <source>
        <dbReference type="ARBA" id="ARBA00022967"/>
    </source>
</evidence>
<gene>
    <name evidence="10" type="ORF">EI555_005784</name>
</gene>
<keyword evidence="2" id="KW-0812">Transmembrane</keyword>
<evidence type="ECO:0000256" key="4">
    <source>
        <dbReference type="ARBA" id="ARBA00022741"/>
    </source>
</evidence>
<evidence type="ECO:0000256" key="9">
    <source>
        <dbReference type="ARBA" id="ARBA00023136"/>
    </source>
</evidence>
<keyword evidence="8" id="KW-1133">Transmembrane helix</keyword>
<evidence type="ECO:0000313" key="11">
    <source>
        <dbReference type="Proteomes" id="UP000308365"/>
    </source>
</evidence>
<dbReference type="InterPro" id="IPR018303">
    <property type="entry name" value="ATPase_P-typ_P_site"/>
</dbReference>
<dbReference type="GO" id="GO:0140358">
    <property type="term" value="F:P-type transmembrane transporter activity"/>
    <property type="evidence" value="ECO:0007669"/>
    <property type="project" value="InterPro"/>
</dbReference>
<name>A0A4U1EI01_MONMO</name>
<dbReference type="NCBIfam" id="TIGR01494">
    <property type="entry name" value="ATPase_P-type"/>
    <property type="match status" value="1"/>
</dbReference>
<reference evidence="11" key="1">
    <citation type="journal article" date="2019" name="IScience">
        <title>Narwhal Genome Reveals Long-Term Low Genetic Diversity despite Current Large Abundance Size.</title>
        <authorList>
            <person name="Westbury M.V."/>
            <person name="Petersen B."/>
            <person name="Garde E."/>
            <person name="Heide-Jorgensen M.P."/>
            <person name="Lorenzen E.D."/>
        </authorList>
    </citation>
    <scope>NUCLEOTIDE SEQUENCE [LARGE SCALE GENOMIC DNA]</scope>
</reference>
<dbReference type="GO" id="GO:0019829">
    <property type="term" value="F:ATPase-coupled monoatomic cation transmembrane transporter activity"/>
    <property type="evidence" value="ECO:0007669"/>
    <property type="project" value="TreeGrafter"/>
</dbReference>
<keyword evidence="6" id="KW-0460">Magnesium</keyword>
<comment type="caution">
    <text evidence="10">The sequence shown here is derived from an EMBL/GenBank/DDBJ whole genome shotgun (WGS) entry which is preliminary data.</text>
</comment>
<evidence type="ECO:0008006" key="12">
    <source>
        <dbReference type="Google" id="ProtNLM"/>
    </source>
</evidence>
<keyword evidence="4" id="KW-0547">Nucleotide-binding</keyword>
<comment type="subcellular location">
    <subcellularLocation>
        <location evidence="1">Membrane</location>
        <topology evidence="1">Multi-pass membrane protein</topology>
    </subcellularLocation>
</comment>
<dbReference type="InterPro" id="IPR006544">
    <property type="entry name" value="P-type_TPase_V"/>
</dbReference>
<dbReference type="GO" id="GO:0016887">
    <property type="term" value="F:ATP hydrolysis activity"/>
    <property type="evidence" value="ECO:0007669"/>
    <property type="project" value="InterPro"/>
</dbReference>
<dbReference type="GO" id="GO:0031902">
    <property type="term" value="C:late endosome membrane"/>
    <property type="evidence" value="ECO:0007669"/>
    <property type="project" value="TreeGrafter"/>
</dbReference>
<sequence length="538" mass="59508">MLPGKLSLPCDAALIDGSCVVHEGMLMARPDEQSSSVYTHLLYTKAKVSPKDTATKALPLLSALSLLCGQPPSLTTGIVYAQRRLKKKKIFWISPQRINMCRQINLVCFDKTGTLTEDGLDLWGTVPTADNCFQEVHSFASGRALPWGPLCVAMASCHSLILLDRTIQGDPLDLKILSKIKEDCNVDYCKFGISVSNIIIKPGPKASWSPLEAIAIFRQFPFSCSLQRMSVVLQLEGRIIFREGGVRVNISGTSHNGESLEKGNKTSLEGTELGPIRTAMITADNLQTSITVAKNSEMIPRGSHMILVEANEPEEFVPASVTWKLVENQESGPGKNETYINIGNSSVPDGERRSCYHFAVSGKSYQVIFQHFNSLLPKILVNGTIFARMFPGQKSSLIEEFQKLNYYVGMCGDGANDCGALKMAHAGILLSEQEASVASPFTLKTANMECVSHLIKESLAALVSSFGVFKYLIMYSIIHFMGTSLLYWQLQLFGIYQHLMSDVATTLMVCLTERVWWESWDDSGQDHCYQWERKVSEG</sequence>
<evidence type="ECO:0000256" key="2">
    <source>
        <dbReference type="ARBA" id="ARBA00022692"/>
    </source>
</evidence>
<dbReference type="SUPFAM" id="SSF56784">
    <property type="entry name" value="HAD-like"/>
    <property type="match status" value="1"/>
</dbReference>
<keyword evidence="7" id="KW-1278">Translocase</keyword>
<dbReference type="Gene3D" id="3.40.50.1000">
    <property type="entry name" value="HAD superfamily/HAD-like"/>
    <property type="match status" value="1"/>
</dbReference>
<dbReference type="GO" id="GO:0046872">
    <property type="term" value="F:metal ion binding"/>
    <property type="evidence" value="ECO:0007669"/>
    <property type="project" value="UniProtKB-KW"/>
</dbReference>
<dbReference type="PANTHER" id="PTHR45630:SF4">
    <property type="entry name" value="CATION-TRANSPORTING ATPASE 13A5-RELATED"/>
    <property type="match status" value="1"/>
</dbReference>
<evidence type="ECO:0000313" key="10">
    <source>
        <dbReference type="EMBL" id="TKC35904.1"/>
    </source>
</evidence>
<dbReference type="PROSITE" id="PS00154">
    <property type="entry name" value="ATPASE_E1_E2"/>
    <property type="match status" value="1"/>
</dbReference>
<protein>
    <recommendedName>
        <fullName evidence="12">Cation-transporting P-type ATPase C-terminal domain-containing protein</fullName>
    </recommendedName>
</protein>
<evidence type="ECO:0000256" key="3">
    <source>
        <dbReference type="ARBA" id="ARBA00022723"/>
    </source>
</evidence>
<keyword evidence="5" id="KW-0067">ATP-binding</keyword>
<dbReference type="PANTHER" id="PTHR45630">
    <property type="entry name" value="CATION-TRANSPORTING ATPASE-RELATED"/>
    <property type="match status" value="1"/>
</dbReference>
<evidence type="ECO:0000256" key="6">
    <source>
        <dbReference type="ARBA" id="ARBA00022842"/>
    </source>
</evidence>